<evidence type="ECO:0000313" key="1">
    <source>
        <dbReference type="EMBL" id="NEA22745.1"/>
    </source>
</evidence>
<organism evidence="1 2">
    <name type="scientific">Actinomadura bangladeshensis</name>
    <dbReference type="NCBI Taxonomy" id="453573"/>
    <lineage>
        <taxon>Bacteria</taxon>
        <taxon>Bacillati</taxon>
        <taxon>Actinomycetota</taxon>
        <taxon>Actinomycetes</taxon>
        <taxon>Streptosporangiales</taxon>
        <taxon>Thermomonosporaceae</taxon>
        <taxon>Actinomadura</taxon>
    </lineage>
</organism>
<protein>
    <submittedName>
        <fullName evidence="1">LLM class F420-dependent oxidoreductase</fullName>
    </submittedName>
</protein>
<evidence type="ECO:0000313" key="2">
    <source>
        <dbReference type="Proteomes" id="UP000475532"/>
    </source>
</evidence>
<comment type="caution">
    <text evidence="1">The sequence shown here is derived from an EMBL/GenBank/DDBJ whole genome shotgun (WGS) entry which is preliminary data.</text>
</comment>
<accession>A0A6L9QBX6</accession>
<name>A0A6L9QBX6_9ACTN</name>
<dbReference type="Proteomes" id="UP000475532">
    <property type="component" value="Unassembled WGS sequence"/>
</dbReference>
<feature type="non-terminal residue" evidence="1">
    <location>
        <position position="1"/>
    </location>
</feature>
<gene>
    <name evidence="1" type="ORF">G3I70_09590</name>
</gene>
<reference evidence="1 2" key="1">
    <citation type="submission" date="2020-01" db="EMBL/GenBank/DDBJ databases">
        <title>Insect and environment-associated Actinomycetes.</title>
        <authorList>
            <person name="Currrie C."/>
            <person name="Chevrette M."/>
            <person name="Carlson C."/>
            <person name="Stubbendieck R."/>
            <person name="Wendt-Pienkowski E."/>
        </authorList>
    </citation>
    <scope>NUCLEOTIDE SEQUENCE [LARGE SCALE GENOMIC DNA]</scope>
    <source>
        <strain evidence="1 2">SID10258</strain>
    </source>
</reference>
<dbReference type="AlphaFoldDB" id="A0A6L9QBX6"/>
<dbReference type="EMBL" id="JAAGLI010000226">
    <property type="protein sequence ID" value="NEA22745.1"/>
    <property type="molecule type" value="Genomic_DNA"/>
</dbReference>
<proteinExistence type="predicted"/>
<sequence>AERAGRDASALRFACRAAVRIRPAGASGAERRPLTGSFEEIRGDLEALAGQGVTEVFVDLNFDREITGPDADPEASMDRAMAALEAFAPR</sequence>